<dbReference type="SUPFAM" id="SSF49265">
    <property type="entry name" value="Fibronectin type III"/>
    <property type="match status" value="1"/>
</dbReference>
<dbReference type="InterPro" id="IPR013783">
    <property type="entry name" value="Ig-like_fold"/>
</dbReference>
<gene>
    <name evidence="2" type="ORF">A3G31_07890</name>
</gene>
<dbReference type="Proteomes" id="UP000178082">
    <property type="component" value="Unassembled WGS sequence"/>
</dbReference>
<protein>
    <recommendedName>
        <fullName evidence="1">Fibronectin type-III domain-containing protein</fullName>
    </recommendedName>
</protein>
<reference evidence="2 3" key="1">
    <citation type="journal article" date="2016" name="Nat. Commun.">
        <title>Thousands of microbial genomes shed light on interconnected biogeochemical processes in an aquifer system.</title>
        <authorList>
            <person name="Anantharaman K."/>
            <person name="Brown C.T."/>
            <person name="Hug L.A."/>
            <person name="Sharon I."/>
            <person name="Castelle C.J."/>
            <person name="Probst A.J."/>
            <person name="Thomas B.C."/>
            <person name="Singh A."/>
            <person name="Wilkins M.J."/>
            <person name="Karaoz U."/>
            <person name="Brodie E.L."/>
            <person name="Williams K.H."/>
            <person name="Hubbard S.S."/>
            <person name="Banfield J.F."/>
        </authorList>
    </citation>
    <scope>NUCLEOTIDE SEQUENCE [LARGE SCALE GENOMIC DNA]</scope>
</reference>
<evidence type="ECO:0000313" key="2">
    <source>
        <dbReference type="EMBL" id="OGL53412.1"/>
    </source>
</evidence>
<dbReference type="AlphaFoldDB" id="A0A1F7SHZ2"/>
<sequence>MPVLVLMFCVFSGCGKKGLPAVPQEAEPLQIKEINVLAQEGVVSLSWKMPKRKDENQAVAELKEFKVYRLSGDEEKEAEKREGFSRIGTLQIYRNEDIFQEMRFDDKRKLERDKWYHYIVACFDRDDKLYAISDTVDVFFSIEPEPPRNLKAEINENYVALQWEPPSVDIQGKPVKNIAGYNVYRKSQKNKVFRAINNGLIKNEKYTDIDIERDEVYSYFVRVVDNYYPPWHESADSSILVIQNKDLIPPEPPGNLTVIGGIERISLTWDKNVEPDLAGYKVYRSTTPGEGYKLLNQEIIREEFFDDVSVKRGIKYFYAVTAVDDSKNSNESSFSKEESSIAE</sequence>
<dbReference type="SMART" id="SM00060">
    <property type="entry name" value="FN3"/>
    <property type="match status" value="2"/>
</dbReference>
<dbReference type="InterPro" id="IPR036116">
    <property type="entry name" value="FN3_sf"/>
</dbReference>
<comment type="caution">
    <text evidence="2">The sequence shown here is derived from an EMBL/GenBank/DDBJ whole genome shotgun (WGS) entry which is preliminary data.</text>
</comment>
<dbReference type="CDD" id="cd00063">
    <property type="entry name" value="FN3"/>
    <property type="match status" value="1"/>
</dbReference>
<dbReference type="STRING" id="1817883.A3G31_07890"/>
<dbReference type="PROSITE" id="PS50853">
    <property type="entry name" value="FN3"/>
    <property type="match status" value="1"/>
</dbReference>
<name>A0A1F7SHZ2_9BACT</name>
<accession>A0A1F7SHZ2</accession>
<evidence type="ECO:0000259" key="1">
    <source>
        <dbReference type="PROSITE" id="PS50853"/>
    </source>
</evidence>
<dbReference type="Gene3D" id="2.60.40.10">
    <property type="entry name" value="Immunoglobulins"/>
    <property type="match status" value="2"/>
</dbReference>
<proteinExistence type="predicted"/>
<dbReference type="EMBL" id="MGDI01000025">
    <property type="protein sequence ID" value="OGL53412.1"/>
    <property type="molecule type" value="Genomic_DNA"/>
</dbReference>
<evidence type="ECO:0000313" key="3">
    <source>
        <dbReference type="Proteomes" id="UP000178082"/>
    </source>
</evidence>
<organism evidence="2 3">
    <name type="scientific">Candidatus Schekmanbacteria bacterium RIFCSPLOWO2_12_FULL_38_15</name>
    <dbReference type="NCBI Taxonomy" id="1817883"/>
    <lineage>
        <taxon>Bacteria</taxon>
        <taxon>Candidatus Schekmaniibacteriota</taxon>
    </lineage>
</organism>
<feature type="domain" description="Fibronectin type-III" evidence="1">
    <location>
        <begin position="143"/>
        <end position="251"/>
    </location>
</feature>
<dbReference type="InterPro" id="IPR003961">
    <property type="entry name" value="FN3_dom"/>
</dbReference>